<dbReference type="InterPro" id="IPR029045">
    <property type="entry name" value="ClpP/crotonase-like_dom_sf"/>
</dbReference>
<dbReference type="RefSeq" id="WP_329409133.1">
    <property type="nucleotide sequence ID" value="NZ_CP109441.1"/>
</dbReference>
<protein>
    <submittedName>
        <fullName evidence="1">Enoyl-CoA hydratase/isomerase family protein</fullName>
    </submittedName>
</protein>
<sequence length="250" mass="26738">MSDDAVLVEAHGPVRVLTLNRPDTLNAFDDELHDELPRVLAALSRDREARAVVLTGAGRAFSAGGDFATFELHARDLELRRQTLRLGRRLFEELINVHLPIVAAVNGPAVGLGATVVTACDIVFIAEHTFLADPHVTVGLVAGDGAAATWPMQTSLLRAKEYLLTGDRMPAAVAVELGLANRVVPRETLLDEALAFAHRLAALPPQAVQDTKAVLNQWIRQAAVSMLGYGLAAESQSHDVPGFPVLPAKS</sequence>
<dbReference type="Proteomes" id="UP001432062">
    <property type="component" value="Chromosome"/>
</dbReference>
<keyword evidence="2" id="KW-1185">Reference proteome</keyword>
<name>A0ABZ1YQZ6_9NOCA</name>
<dbReference type="PANTHER" id="PTHR43459">
    <property type="entry name" value="ENOYL-COA HYDRATASE"/>
    <property type="match status" value="1"/>
</dbReference>
<gene>
    <name evidence="1" type="ORF">OG563_42395</name>
</gene>
<dbReference type="Gene3D" id="3.90.226.10">
    <property type="entry name" value="2-enoyl-CoA Hydratase, Chain A, domain 1"/>
    <property type="match status" value="1"/>
</dbReference>
<dbReference type="CDD" id="cd06558">
    <property type="entry name" value="crotonase-like"/>
    <property type="match status" value="1"/>
</dbReference>
<evidence type="ECO:0000313" key="2">
    <source>
        <dbReference type="Proteomes" id="UP001432062"/>
    </source>
</evidence>
<organism evidence="1 2">
    <name type="scientific">Nocardia vinacea</name>
    <dbReference type="NCBI Taxonomy" id="96468"/>
    <lineage>
        <taxon>Bacteria</taxon>
        <taxon>Bacillati</taxon>
        <taxon>Actinomycetota</taxon>
        <taxon>Actinomycetes</taxon>
        <taxon>Mycobacteriales</taxon>
        <taxon>Nocardiaceae</taxon>
        <taxon>Nocardia</taxon>
    </lineage>
</organism>
<reference evidence="1" key="1">
    <citation type="submission" date="2022-10" db="EMBL/GenBank/DDBJ databases">
        <title>The complete genomes of actinobacterial strains from the NBC collection.</title>
        <authorList>
            <person name="Joergensen T.S."/>
            <person name="Alvarez Arevalo M."/>
            <person name="Sterndorff E.B."/>
            <person name="Faurdal D."/>
            <person name="Vuksanovic O."/>
            <person name="Mourched A.-S."/>
            <person name="Charusanti P."/>
            <person name="Shaw S."/>
            <person name="Blin K."/>
            <person name="Weber T."/>
        </authorList>
    </citation>
    <scope>NUCLEOTIDE SEQUENCE</scope>
    <source>
        <strain evidence="1">NBC_01482</strain>
    </source>
</reference>
<dbReference type="Pfam" id="PF00378">
    <property type="entry name" value="ECH_1"/>
    <property type="match status" value="1"/>
</dbReference>
<dbReference type="EMBL" id="CP109441">
    <property type="protein sequence ID" value="WUV45674.1"/>
    <property type="molecule type" value="Genomic_DNA"/>
</dbReference>
<dbReference type="InterPro" id="IPR001753">
    <property type="entry name" value="Enoyl-CoA_hydra/iso"/>
</dbReference>
<accession>A0ABZ1YQZ6</accession>
<proteinExistence type="predicted"/>
<dbReference type="SUPFAM" id="SSF52096">
    <property type="entry name" value="ClpP/crotonase"/>
    <property type="match status" value="1"/>
</dbReference>
<dbReference type="PANTHER" id="PTHR43459:SF1">
    <property type="entry name" value="EG:BACN32G11.4 PROTEIN"/>
    <property type="match status" value="1"/>
</dbReference>
<evidence type="ECO:0000313" key="1">
    <source>
        <dbReference type="EMBL" id="WUV45674.1"/>
    </source>
</evidence>